<feature type="transmembrane region" description="Helical" evidence="6">
    <location>
        <begin position="51"/>
        <end position="72"/>
    </location>
</feature>
<dbReference type="InterPro" id="IPR019108">
    <property type="entry name" value="Caa3_assmbl_CtaG-rel"/>
</dbReference>
<comment type="subcellular location">
    <subcellularLocation>
        <location evidence="1">Cell membrane</location>
        <topology evidence="1">Multi-pass membrane protein</topology>
    </subcellularLocation>
</comment>
<evidence type="ECO:0000313" key="8">
    <source>
        <dbReference type="Proteomes" id="UP000603641"/>
    </source>
</evidence>
<keyword evidence="2" id="KW-1003">Cell membrane</keyword>
<reference evidence="7 8" key="1">
    <citation type="submission" date="2020-08" db="EMBL/GenBank/DDBJ databases">
        <title>A Genomic Blueprint of the Chicken Gut Microbiome.</title>
        <authorList>
            <person name="Gilroy R."/>
            <person name="Ravi A."/>
            <person name="Getino M."/>
            <person name="Pursley I."/>
            <person name="Horton D.L."/>
            <person name="Alikhan N.-F."/>
            <person name="Baker D."/>
            <person name="Gharbi K."/>
            <person name="Hall N."/>
            <person name="Watson M."/>
            <person name="Adriaenssens E.M."/>
            <person name="Foster-Nyarko E."/>
            <person name="Jarju S."/>
            <person name="Secka A."/>
            <person name="Antonio M."/>
            <person name="Oren A."/>
            <person name="Chaudhuri R."/>
            <person name="La Ragione R.M."/>
            <person name="Hildebrand F."/>
            <person name="Pallen M.J."/>
        </authorList>
    </citation>
    <scope>NUCLEOTIDE SEQUENCE [LARGE SCALE GENOMIC DNA]</scope>
    <source>
        <strain evidence="7 8">Sa2CUA10</strain>
    </source>
</reference>
<evidence type="ECO:0000256" key="3">
    <source>
        <dbReference type="ARBA" id="ARBA00022692"/>
    </source>
</evidence>
<proteinExistence type="predicted"/>
<feature type="transmembrane region" description="Helical" evidence="6">
    <location>
        <begin position="20"/>
        <end position="39"/>
    </location>
</feature>
<keyword evidence="5 6" id="KW-0472">Membrane</keyword>
<evidence type="ECO:0000256" key="2">
    <source>
        <dbReference type="ARBA" id="ARBA00022475"/>
    </source>
</evidence>
<evidence type="ECO:0000256" key="5">
    <source>
        <dbReference type="ARBA" id="ARBA00023136"/>
    </source>
</evidence>
<comment type="caution">
    <text evidence="7">The sequence shown here is derived from an EMBL/GenBank/DDBJ whole genome shotgun (WGS) entry which is preliminary data.</text>
</comment>
<feature type="transmembrane region" description="Helical" evidence="6">
    <location>
        <begin position="194"/>
        <end position="215"/>
    </location>
</feature>
<keyword evidence="3 6" id="KW-0812">Transmembrane</keyword>
<evidence type="ECO:0000256" key="4">
    <source>
        <dbReference type="ARBA" id="ARBA00022989"/>
    </source>
</evidence>
<name>A0ABR8SNY3_9BACL</name>
<feature type="transmembrane region" description="Helical" evidence="6">
    <location>
        <begin position="235"/>
        <end position="254"/>
    </location>
</feature>
<accession>A0ABR8SNY3</accession>
<evidence type="ECO:0000313" key="7">
    <source>
        <dbReference type="EMBL" id="MBD7965196.1"/>
    </source>
</evidence>
<keyword evidence="8" id="KW-1185">Reference proteome</keyword>
<organism evidence="7 8">
    <name type="scientific">Fictibacillus norfolkensis</name>
    <dbReference type="NCBI Taxonomy" id="2762233"/>
    <lineage>
        <taxon>Bacteria</taxon>
        <taxon>Bacillati</taxon>
        <taxon>Bacillota</taxon>
        <taxon>Bacilli</taxon>
        <taxon>Bacillales</taxon>
        <taxon>Fictibacillaceae</taxon>
        <taxon>Fictibacillus</taxon>
    </lineage>
</organism>
<evidence type="ECO:0000256" key="1">
    <source>
        <dbReference type="ARBA" id="ARBA00004651"/>
    </source>
</evidence>
<protein>
    <submittedName>
        <fullName evidence="7">Cytochrome c oxidase assembly protein</fullName>
    </submittedName>
</protein>
<sequence>MRNMHDHHLVTDVMNSESVRAGLILFPIIIFMLYVGAVMRSNIHRKKWPMYRTLCMALGMICIAVSVVGPLAEEAHVSFIAHMLSHLLLGMIAPLLIVMAHPLTLLLRTLSVSKARMLTSLLKMKFIHVLMNPFIAATLNIGGLWLLYTTDLYMLMHQYLWVFVFIHLHLFIAGYLFTASILSIDPTAPKHSYGYRSFILVIALAGHGMLSKFIYVNPPAGVPLKQAEDGSMLMYYGGDLVDLVLIFILCLQWYKAARPRPLPVPHKMNL</sequence>
<dbReference type="Pfam" id="PF09678">
    <property type="entry name" value="Caa3_CtaG"/>
    <property type="match status" value="1"/>
</dbReference>
<evidence type="ECO:0000256" key="6">
    <source>
        <dbReference type="SAM" id="Phobius"/>
    </source>
</evidence>
<feature type="transmembrane region" description="Helical" evidence="6">
    <location>
        <begin position="126"/>
        <end position="148"/>
    </location>
</feature>
<dbReference type="Proteomes" id="UP000603641">
    <property type="component" value="Unassembled WGS sequence"/>
</dbReference>
<dbReference type="EMBL" id="JACSQM010000006">
    <property type="protein sequence ID" value="MBD7965196.1"/>
    <property type="molecule type" value="Genomic_DNA"/>
</dbReference>
<gene>
    <name evidence="7" type="ORF">H9648_14130</name>
</gene>
<feature type="transmembrane region" description="Helical" evidence="6">
    <location>
        <begin position="84"/>
        <end position="106"/>
    </location>
</feature>
<feature type="transmembrane region" description="Helical" evidence="6">
    <location>
        <begin position="160"/>
        <end position="182"/>
    </location>
</feature>
<keyword evidence="4 6" id="KW-1133">Transmembrane helix</keyword>